<organism evidence="5 6">
    <name type="scientific">Chitinilyticum piscinae</name>
    <dbReference type="NCBI Taxonomy" id="2866724"/>
    <lineage>
        <taxon>Bacteria</taxon>
        <taxon>Pseudomonadati</taxon>
        <taxon>Pseudomonadota</taxon>
        <taxon>Betaproteobacteria</taxon>
        <taxon>Neisseriales</taxon>
        <taxon>Chitinibacteraceae</taxon>
        <taxon>Chitinilyticum</taxon>
    </lineage>
</organism>
<dbReference type="InterPro" id="IPR018193">
    <property type="entry name" value="Glyc_kinase_flavodox-like_fold"/>
</dbReference>
<reference evidence="5 6" key="1">
    <citation type="submission" date="2020-10" db="EMBL/GenBank/DDBJ databases">
        <title>The genome sequence of Chitinilyticum litopenaei 4Y14.</title>
        <authorList>
            <person name="Liu Y."/>
        </authorList>
    </citation>
    <scope>NUCLEOTIDE SEQUENCE [LARGE SCALE GENOMIC DNA]</scope>
    <source>
        <strain evidence="5 6">4Y14</strain>
    </source>
</reference>
<dbReference type="GO" id="GO:0008887">
    <property type="term" value="F:glycerate kinase activity"/>
    <property type="evidence" value="ECO:0007669"/>
    <property type="project" value="UniProtKB-UniRule"/>
</dbReference>
<keyword evidence="6" id="KW-1185">Reference proteome</keyword>
<comment type="caution">
    <text evidence="5">The sequence shown here is derived from an EMBL/GenBank/DDBJ whole genome shotgun (WGS) entry which is preliminary data.</text>
</comment>
<evidence type="ECO:0000256" key="2">
    <source>
        <dbReference type="ARBA" id="ARBA00022679"/>
    </source>
</evidence>
<dbReference type="InterPro" id="IPR018197">
    <property type="entry name" value="Glycerate_kinase_RE-like"/>
</dbReference>
<dbReference type="GO" id="GO:0031388">
    <property type="term" value="P:organic acid phosphorylation"/>
    <property type="evidence" value="ECO:0007669"/>
    <property type="project" value="UniProtKB-UniRule"/>
</dbReference>
<dbReference type="EMBL" id="JADFUA010000007">
    <property type="protein sequence ID" value="MBE9610121.1"/>
    <property type="molecule type" value="Genomic_DNA"/>
</dbReference>
<dbReference type="RefSeq" id="WP_194116650.1">
    <property type="nucleotide sequence ID" value="NZ_JADFUA010000007.1"/>
</dbReference>
<comment type="similarity">
    <text evidence="1 4">Belongs to the glycerate kinase type-1 family.</text>
</comment>
<evidence type="ECO:0000313" key="5">
    <source>
        <dbReference type="EMBL" id="MBE9610121.1"/>
    </source>
</evidence>
<dbReference type="SUPFAM" id="SSF110738">
    <property type="entry name" value="Glycerate kinase I"/>
    <property type="match status" value="1"/>
</dbReference>
<proteinExistence type="inferred from homology"/>
<dbReference type="Gene3D" id="3.90.1510.10">
    <property type="entry name" value="Glycerate kinase, domain 2"/>
    <property type="match status" value="1"/>
</dbReference>
<keyword evidence="2 4" id="KW-0808">Transferase</keyword>
<dbReference type="NCBIfam" id="TIGR00045">
    <property type="entry name" value="glycerate kinase"/>
    <property type="match status" value="1"/>
</dbReference>
<gene>
    <name evidence="5" type="ORF">INR99_12295</name>
</gene>
<keyword evidence="3 4" id="KW-0418">Kinase</keyword>
<dbReference type="Proteomes" id="UP000604481">
    <property type="component" value="Unassembled WGS sequence"/>
</dbReference>
<dbReference type="AlphaFoldDB" id="A0A8J7K261"/>
<evidence type="ECO:0000256" key="1">
    <source>
        <dbReference type="ARBA" id="ARBA00006284"/>
    </source>
</evidence>
<dbReference type="InterPro" id="IPR036129">
    <property type="entry name" value="Glycerate_kinase_sf"/>
</dbReference>
<protein>
    <submittedName>
        <fullName evidence="5">Glycerate kinase</fullName>
    </submittedName>
</protein>
<evidence type="ECO:0000256" key="4">
    <source>
        <dbReference type="PIRNR" id="PIRNR006078"/>
    </source>
</evidence>
<dbReference type="PANTHER" id="PTHR21599">
    <property type="entry name" value="GLYCERATE KINASE"/>
    <property type="match status" value="1"/>
</dbReference>
<evidence type="ECO:0000313" key="6">
    <source>
        <dbReference type="Proteomes" id="UP000604481"/>
    </source>
</evidence>
<dbReference type="Gene3D" id="3.40.50.10350">
    <property type="entry name" value="Glycerate kinase, domain 1"/>
    <property type="match status" value="1"/>
</dbReference>
<dbReference type="InterPro" id="IPR004381">
    <property type="entry name" value="Glycerate_kinase"/>
</dbReference>
<accession>A0A8J7K261</accession>
<dbReference type="PIRSF" id="PIRSF006078">
    <property type="entry name" value="GlxK"/>
    <property type="match status" value="1"/>
</dbReference>
<evidence type="ECO:0000256" key="3">
    <source>
        <dbReference type="ARBA" id="ARBA00022777"/>
    </source>
</evidence>
<dbReference type="Pfam" id="PF02595">
    <property type="entry name" value="Gly_kinase"/>
    <property type="match status" value="1"/>
</dbReference>
<name>A0A8J7K261_9NEIS</name>
<sequence length="386" mass="39241">MKILIAPDSFKESLSASAAAQIIANGLRESLPDAELICLPLADGGEGTLDTLLASGGIRHSLSVQDPLGRPTRASWGLRGDMAIIEMAEASGLTRLAEHERNPLFTSSYGTGELIRAALDAGARHILLALGGSATNDGGCGMLQALGMRFLDAQGNALPAGGAALARLVRIDMTGFDARLSECRFEAACDVDNPLTGNLGASAVFGPQKGATAAMVAELDTALANYAERARHLLGRNIAGLPGAGAAGGLGAAAAGFFNAQLRRGADMVMDAVGLDAQLANTDLLITGEGRLDGQSCHGKVAVSVARRARAAGVPVIALAGCFGEGVDTVHEAGIAAAFASVDRCMDQAEALHLAHANLARLARNIGAMLSLSTCCSSRFGSASAK</sequence>
<dbReference type="PANTHER" id="PTHR21599:SF0">
    <property type="entry name" value="GLYCERATE KINASE"/>
    <property type="match status" value="1"/>
</dbReference>